<proteinExistence type="predicted"/>
<dbReference type="EMBL" id="NSKD01000003">
    <property type="protein sequence ID" value="PAU80543.1"/>
    <property type="molecule type" value="Genomic_DNA"/>
</dbReference>
<comment type="caution">
    <text evidence="1">The sequence shown here is derived from an EMBL/GenBank/DDBJ whole genome shotgun (WGS) entry which is preliminary data.</text>
</comment>
<dbReference type="Gene3D" id="3.40.190.10">
    <property type="entry name" value="Periplasmic binding protein-like II"/>
    <property type="match status" value="2"/>
</dbReference>
<dbReference type="SUPFAM" id="SSF53850">
    <property type="entry name" value="Periplasmic binding protein-like II"/>
    <property type="match status" value="1"/>
</dbReference>
<organism evidence="1 2">
    <name type="scientific">Halovibrio salipaludis</name>
    <dbReference type="NCBI Taxonomy" id="2032626"/>
    <lineage>
        <taxon>Bacteria</taxon>
        <taxon>Pseudomonadati</taxon>
        <taxon>Pseudomonadota</taxon>
        <taxon>Gammaproteobacteria</taxon>
        <taxon>Oceanospirillales</taxon>
        <taxon>Halomonadaceae</taxon>
        <taxon>Halovibrio</taxon>
    </lineage>
</organism>
<keyword evidence="2" id="KW-1185">Reference proteome</keyword>
<dbReference type="AlphaFoldDB" id="A0A2A2F7N1"/>
<protein>
    <submittedName>
        <fullName evidence="1">Uncharacterized protein</fullName>
    </submittedName>
</protein>
<reference evidence="1 2" key="1">
    <citation type="submission" date="2017-08" db="EMBL/GenBank/DDBJ databases">
        <title>Halovibrio sewagensis sp. nov., isolated from wastewater of high salinity.</title>
        <authorList>
            <person name="Dong X."/>
            <person name="Zhang G."/>
        </authorList>
    </citation>
    <scope>NUCLEOTIDE SEQUENCE [LARGE SCALE GENOMIC DNA]</scope>
    <source>
        <strain evidence="1 2">YL5-2</strain>
    </source>
</reference>
<evidence type="ECO:0000313" key="1">
    <source>
        <dbReference type="EMBL" id="PAU80543.1"/>
    </source>
</evidence>
<dbReference type="OrthoDB" id="6838256at2"/>
<dbReference type="Proteomes" id="UP000218896">
    <property type="component" value="Unassembled WGS sequence"/>
</dbReference>
<name>A0A2A2F7N1_9GAMM</name>
<dbReference type="RefSeq" id="WP_095617380.1">
    <property type="nucleotide sequence ID" value="NZ_NSKD01000003.1"/>
</dbReference>
<evidence type="ECO:0000313" key="2">
    <source>
        <dbReference type="Proteomes" id="UP000218896"/>
    </source>
</evidence>
<sequence length="238" mass="26574">MRFALLVPALVLGAISSPESNGDFATDRVEVAVIEDVPSTCAALRIVKAAYQQLGISVDTLQVPSRRALFLAEQGRVDADLFRTPMVGEEKENLIRVPYPLLQGRLMAVFPEADVGDEPAFSGKRVAVRRGVLIAERTAERLGMDLARTRNYEQSLNLLEHRRVDMALVSHIEGGSPLGESKWARFHIHPEPVARFTLYHYVHRRHADLVEPLAEIMENQSVRRECLNRDSVGDQSSP</sequence>
<gene>
    <name evidence="1" type="ORF">CK501_08905</name>
</gene>
<accession>A0A2A2F7N1</accession>